<name>A0A382QZZ6_9ZZZZ</name>
<evidence type="ECO:0000256" key="1">
    <source>
        <dbReference type="ARBA" id="ARBA00022428"/>
    </source>
</evidence>
<sequence>MSLAKRKGKKWRLKSSYSRLAKRGVTNCMAAPTVPAVEKQKLTLGHSPDPDDAFMFYGLAKGLVDDGGYEFEHILQDIQTLNERASRGELDISAISIHAYAHVCDRYALLPSGASMGDGYGPILVARENFSKEEIASRRIAVPGTMTSAFLALQLWLERSGERIDYTVVPFDEIFKTV</sequence>
<keyword evidence="2" id="KW-0456">Lyase</keyword>
<dbReference type="PANTHER" id="PTHR37167">
    <property type="entry name" value="1,4-DIHYDROXY-6-NAPHTOATE SYNTHASE"/>
    <property type="match status" value="1"/>
</dbReference>
<evidence type="ECO:0000256" key="2">
    <source>
        <dbReference type="ARBA" id="ARBA00023239"/>
    </source>
</evidence>
<dbReference type="GO" id="GO:0016829">
    <property type="term" value="F:lyase activity"/>
    <property type="evidence" value="ECO:0007669"/>
    <property type="project" value="UniProtKB-KW"/>
</dbReference>
<dbReference type="PANTHER" id="PTHR37167:SF1">
    <property type="entry name" value="1,4-DIHYDROXY-6-NAPHTOATE SYNTHASE"/>
    <property type="match status" value="1"/>
</dbReference>
<dbReference type="EMBL" id="UINC01117803">
    <property type="protein sequence ID" value="SVC90490.1"/>
    <property type="molecule type" value="Genomic_DNA"/>
</dbReference>
<organism evidence="3">
    <name type="scientific">marine metagenome</name>
    <dbReference type="NCBI Taxonomy" id="408172"/>
    <lineage>
        <taxon>unclassified sequences</taxon>
        <taxon>metagenomes</taxon>
        <taxon>ecological metagenomes</taxon>
    </lineage>
</organism>
<dbReference type="Pfam" id="PF02621">
    <property type="entry name" value="VitK2_biosynth"/>
    <property type="match status" value="1"/>
</dbReference>
<evidence type="ECO:0000313" key="3">
    <source>
        <dbReference type="EMBL" id="SVC90490.1"/>
    </source>
</evidence>
<dbReference type="Gene3D" id="3.40.190.10">
    <property type="entry name" value="Periplasmic binding protein-like II"/>
    <property type="match status" value="1"/>
</dbReference>
<dbReference type="AlphaFoldDB" id="A0A382QZZ6"/>
<keyword evidence="1" id="KW-0474">Menaquinone biosynthesis</keyword>
<dbReference type="GO" id="GO:0009234">
    <property type="term" value="P:menaquinone biosynthetic process"/>
    <property type="evidence" value="ECO:0007669"/>
    <property type="project" value="UniProtKB-KW"/>
</dbReference>
<feature type="non-terminal residue" evidence="3">
    <location>
        <position position="178"/>
    </location>
</feature>
<dbReference type="InterPro" id="IPR030869">
    <property type="entry name" value="MqnD"/>
</dbReference>
<dbReference type="SUPFAM" id="SSF53850">
    <property type="entry name" value="Periplasmic binding protein-like II"/>
    <property type="match status" value="1"/>
</dbReference>
<dbReference type="InterPro" id="IPR003773">
    <property type="entry name" value="Menaquinone_biosynth"/>
</dbReference>
<accession>A0A382QZZ6</accession>
<protein>
    <recommendedName>
        <fullName evidence="4">SsuA/THI5-like domain-containing protein</fullName>
    </recommendedName>
</protein>
<proteinExistence type="predicted"/>
<gene>
    <name evidence="3" type="ORF">METZ01_LOCUS343344</name>
</gene>
<reference evidence="3" key="1">
    <citation type="submission" date="2018-05" db="EMBL/GenBank/DDBJ databases">
        <authorList>
            <person name="Lanie J.A."/>
            <person name="Ng W.-L."/>
            <person name="Kazmierczak K.M."/>
            <person name="Andrzejewski T.M."/>
            <person name="Davidsen T.M."/>
            <person name="Wayne K.J."/>
            <person name="Tettelin H."/>
            <person name="Glass J.I."/>
            <person name="Rusch D."/>
            <person name="Podicherti R."/>
            <person name="Tsui H.-C.T."/>
            <person name="Winkler M.E."/>
        </authorList>
    </citation>
    <scope>NUCLEOTIDE SEQUENCE</scope>
</reference>
<evidence type="ECO:0008006" key="4">
    <source>
        <dbReference type="Google" id="ProtNLM"/>
    </source>
</evidence>